<feature type="compositionally biased region" description="Low complexity" evidence="1">
    <location>
        <begin position="187"/>
        <end position="204"/>
    </location>
</feature>
<feature type="region of interest" description="Disordered" evidence="1">
    <location>
        <begin position="107"/>
        <end position="160"/>
    </location>
</feature>
<proteinExistence type="predicted"/>
<feature type="non-terminal residue" evidence="2">
    <location>
        <position position="1"/>
    </location>
</feature>
<feature type="region of interest" description="Disordered" evidence="1">
    <location>
        <begin position="1"/>
        <end position="23"/>
    </location>
</feature>
<feature type="compositionally biased region" description="Basic and acidic residues" evidence="1">
    <location>
        <begin position="149"/>
        <end position="160"/>
    </location>
</feature>
<feature type="compositionally biased region" description="Basic residues" evidence="1">
    <location>
        <begin position="373"/>
        <end position="392"/>
    </location>
</feature>
<feature type="compositionally biased region" description="Basic and acidic residues" evidence="1">
    <location>
        <begin position="318"/>
        <end position="331"/>
    </location>
</feature>
<sequence>ASADRRAEVGGGAGIHPPRPDADRVRLRAERAAEYRHQLFPRPARPLGATVRLHHRDPRGAGLPTDLPQRALLPGLAPARDGGGAGPPGGQLRPLRRLQQLLDRRAVGRPLQHGLSHRPPDAVRPRDEPDHERAERGDPRATLGPHSGRLPDRPGLHPDHLPIGPAHLPPDIRHPRVRRAARRAGDRPLPASARWRGAGAGGRAAPHRPAARVSLLLLSQPARWRAAAGLLLLRALCPRQRLPTLGGADFGAADRRHLRLDPLRLLYRSEDRSVWRAQAAGDRQCRLRPRAGRLCLHDQCCGRLRLLHPLHLHHPPVADRQRHLPAKDRRAVGPRAELCDGDDDAARGGDRRAGHDGVHPQLRRLPDPVHDRLRLRHPHLLRHAQARSRRAAGRGEPRRRGGCGDGDSPDNPGGRAPAPDRGEWRSGRL</sequence>
<accession>A0A6J4VWT8</accession>
<dbReference type="EMBL" id="CADCWN010000343">
    <property type="protein sequence ID" value="CAA9588136.1"/>
    <property type="molecule type" value="Genomic_DNA"/>
</dbReference>
<name>A0A6J4VWT8_9BACT</name>
<feature type="compositionally biased region" description="Low complexity" evidence="1">
    <location>
        <begin position="67"/>
        <end position="80"/>
    </location>
</feature>
<feature type="region of interest" description="Disordered" evidence="1">
    <location>
        <begin position="36"/>
        <end position="93"/>
    </location>
</feature>
<reference evidence="2" key="1">
    <citation type="submission" date="2020-02" db="EMBL/GenBank/DDBJ databases">
        <authorList>
            <person name="Meier V. D."/>
        </authorList>
    </citation>
    <scope>NUCLEOTIDE SEQUENCE</scope>
    <source>
        <strain evidence="2">AVDCRST_MAG18</strain>
    </source>
</reference>
<evidence type="ECO:0000256" key="1">
    <source>
        <dbReference type="SAM" id="MobiDB-lite"/>
    </source>
</evidence>
<feature type="non-terminal residue" evidence="2">
    <location>
        <position position="429"/>
    </location>
</feature>
<feature type="region of interest" description="Disordered" evidence="1">
    <location>
        <begin position="318"/>
        <end position="429"/>
    </location>
</feature>
<protein>
    <submittedName>
        <fullName evidence="2">Uncharacterized MFS-type transporter</fullName>
    </submittedName>
</protein>
<feature type="compositionally biased region" description="Basic and acidic residues" evidence="1">
    <location>
        <begin position="344"/>
        <end position="372"/>
    </location>
</feature>
<dbReference type="AlphaFoldDB" id="A0A6J4VWT8"/>
<feature type="compositionally biased region" description="Basic and acidic residues" evidence="1">
    <location>
        <begin position="418"/>
        <end position="429"/>
    </location>
</feature>
<feature type="compositionally biased region" description="Basic and acidic residues" evidence="1">
    <location>
        <begin position="118"/>
        <end position="139"/>
    </location>
</feature>
<gene>
    <name evidence="2" type="ORF">AVDCRST_MAG18-4297</name>
</gene>
<organism evidence="2">
    <name type="scientific">uncultured Thermomicrobiales bacterium</name>
    <dbReference type="NCBI Taxonomy" id="1645740"/>
    <lineage>
        <taxon>Bacteria</taxon>
        <taxon>Pseudomonadati</taxon>
        <taxon>Thermomicrobiota</taxon>
        <taxon>Thermomicrobia</taxon>
        <taxon>Thermomicrobiales</taxon>
        <taxon>environmental samples</taxon>
    </lineage>
</organism>
<evidence type="ECO:0000313" key="2">
    <source>
        <dbReference type="EMBL" id="CAA9588136.1"/>
    </source>
</evidence>
<feature type="region of interest" description="Disordered" evidence="1">
    <location>
        <begin position="181"/>
        <end position="206"/>
    </location>
</feature>